<dbReference type="Gene3D" id="3.40.50.300">
    <property type="entry name" value="P-loop containing nucleotide triphosphate hydrolases"/>
    <property type="match status" value="1"/>
</dbReference>
<evidence type="ECO:0000313" key="4">
    <source>
        <dbReference type="EMBL" id="MFC3156911.1"/>
    </source>
</evidence>
<dbReference type="Pfam" id="PF06414">
    <property type="entry name" value="Zeta_toxin"/>
    <property type="match status" value="1"/>
</dbReference>
<comment type="caution">
    <text evidence="4">The sequence shown here is derived from an EMBL/GenBank/DDBJ whole genome shotgun (WGS) entry which is preliminary data.</text>
</comment>
<keyword evidence="1" id="KW-0547">Nucleotide-binding</keyword>
<organism evidence="4 5">
    <name type="scientific">Gilvimarinus japonicus</name>
    <dbReference type="NCBI Taxonomy" id="1796469"/>
    <lineage>
        <taxon>Bacteria</taxon>
        <taxon>Pseudomonadati</taxon>
        <taxon>Pseudomonadota</taxon>
        <taxon>Gammaproteobacteria</taxon>
        <taxon>Cellvibrionales</taxon>
        <taxon>Cellvibrionaceae</taxon>
        <taxon>Gilvimarinus</taxon>
    </lineage>
</organism>
<dbReference type="Proteomes" id="UP001595548">
    <property type="component" value="Unassembled WGS sequence"/>
</dbReference>
<name>A0ABV7I019_9GAMM</name>
<dbReference type="EMBL" id="JBHRTL010000031">
    <property type="protein sequence ID" value="MFC3156911.1"/>
    <property type="molecule type" value="Genomic_DNA"/>
</dbReference>
<keyword evidence="5" id="KW-1185">Reference proteome</keyword>
<reference evidence="5" key="1">
    <citation type="journal article" date="2019" name="Int. J. Syst. Evol. Microbiol.">
        <title>The Global Catalogue of Microorganisms (GCM) 10K type strain sequencing project: providing services to taxonomists for standard genome sequencing and annotation.</title>
        <authorList>
            <consortium name="The Broad Institute Genomics Platform"/>
            <consortium name="The Broad Institute Genome Sequencing Center for Infectious Disease"/>
            <person name="Wu L."/>
            <person name="Ma J."/>
        </authorList>
    </citation>
    <scope>NUCLEOTIDE SEQUENCE [LARGE SCALE GENOMIC DNA]</scope>
    <source>
        <strain evidence="5">KCTC 52141</strain>
    </source>
</reference>
<proteinExistence type="predicted"/>
<sequence>MELSATEQKIKEEAEEFARCNKGQIAKELTCKKAFPSEISPVSVFMAGSPGAGKTEASIELIEKFTSPETGVLRIDPDELRERFPHYSGDNSYLFQGAVSIIVNKIHDLAIKSGQSFVLDGTLSNYDQAHKNIARSLNRHRFVLIQYVYQKPLLAWEFVEAREVDEGRRIPLERFVDQYFAAREVVNQLKVDFGRRIQIDLLLKNSDNTTRSYKANIDRIDHYLDEKYTPASLLDTLKVQFSAKLEI</sequence>
<dbReference type="InterPro" id="IPR010488">
    <property type="entry name" value="Zeta_toxin_domain"/>
</dbReference>
<dbReference type="InterPro" id="IPR027417">
    <property type="entry name" value="P-loop_NTPase"/>
</dbReference>
<dbReference type="RefSeq" id="WP_339618103.1">
    <property type="nucleotide sequence ID" value="NZ_AP031500.1"/>
</dbReference>
<dbReference type="SUPFAM" id="SSF52540">
    <property type="entry name" value="P-loop containing nucleoside triphosphate hydrolases"/>
    <property type="match status" value="1"/>
</dbReference>
<evidence type="ECO:0000256" key="2">
    <source>
        <dbReference type="ARBA" id="ARBA00022840"/>
    </source>
</evidence>
<feature type="domain" description="Zeta toxin" evidence="3">
    <location>
        <begin position="27"/>
        <end position="216"/>
    </location>
</feature>
<evidence type="ECO:0000313" key="5">
    <source>
        <dbReference type="Proteomes" id="UP001595548"/>
    </source>
</evidence>
<protein>
    <submittedName>
        <fullName evidence="4">Zeta toxin family protein</fullName>
    </submittedName>
</protein>
<evidence type="ECO:0000256" key="1">
    <source>
        <dbReference type="ARBA" id="ARBA00022741"/>
    </source>
</evidence>
<keyword evidence="2" id="KW-0067">ATP-binding</keyword>
<gene>
    <name evidence="4" type="ORF">ACFOEB_17005</name>
</gene>
<accession>A0ABV7I019</accession>
<evidence type="ECO:0000259" key="3">
    <source>
        <dbReference type="Pfam" id="PF06414"/>
    </source>
</evidence>